<dbReference type="GO" id="GO:0000272">
    <property type="term" value="P:polysaccharide catabolic process"/>
    <property type="evidence" value="ECO:0007669"/>
    <property type="project" value="UniProtKB-KW"/>
</dbReference>
<dbReference type="PROSITE" id="PS51159">
    <property type="entry name" value="CBM21"/>
    <property type="match status" value="1"/>
</dbReference>
<dbReference type="EMBL" id="JAKCXM010000235">
    <property type="protein sequence ID" value="KAJ0397861.1"/>
    <property type="molecule type" value="Genomic_DNA"/>
</dbReference>
<keyword evidence="6" id="KW-0326">Glycosidase</keyword>
<evidence type="ECO:0000256" key="4">
    <source>
        <dbReference type="ARBA" id="ARBA00022801"/>
    </source>
</evidence>
<evidence type="ECO:0000256" key="6">
    <source>
        <dbReference type="ARBA" id="ARBA00023295"/>
    </source>
</evidence>
<dbReference type="PRINTS" id="PR00736">
    <property type="entry name" value="GLHYDRLASE15"/>
</dbReference>
<dbReference type="Proteomes" id="UP001209570">
    <property type="component" value="Unassembled WGS sequence"/>
</dbReference>
<comment type="caution">
    <text evidence="10">The sequence shown here is derived from an EMBL/GenBank/DDBJ whole genome shotgun (WGS) entry which is preliminary data.</text>
</comment>
<keyword evidence="11" id="KW-1185">Reference proteome</keyword>
<evidence type="ECO:0000256" key="7">
    <source>
        <dbReference type="ARBA" id="ARBA00023326"/>
    </source>
</evidence>
<dbReference type="Pfam" id="PF00723">
    <property type="entry name" value="Glyco_hydro_15"/>
    <property type="match status" value="1"/>
</dbReference>
<dbReference type="Gene3D" id="2.60.40.2440">
    <property type="entry name" value="Carbohydrate binding type-21 domain"/>
    <property type="match status" value="1"/>
</dbReference>
<evidence type="ECO:0000259" key="9">
    <source>
        <dbReference type="PROSITE" id="PS51159"/>
    </source>
</evidence>
<keyword evidence="8" id="KW-0732">Signal</keyword>
<feature type="signal peptide" evidence="8">
    <location>
        <begin position="1"/>
        <end position="22"/>
    </location>
</feature>
<evidence type="ECO:0000256" key="1">
    <source>
        <dbReference type="ARBA" id="ARBA00001863"/>
    </source>
</evidence>
<gene>
    <name evidence="10" type="ORF">P43SY_005952</name>
</gene>
<dbReference type="GO" id="GO:0004339">
    <property type="term" value="F:glucan 1,4-alpha-glucosidase activity"/>
    <property type="evidence" value="ECO:0007669"/>
    <property type="project" value="UniProtKB-EC"/>
</dbReference>
<feature type="chain" id="PRO_5041914305" description="glucan 1,4-alpha-glucosidase" evidence="8">
    <location>
        <begin position="23"/>
        <end position="639"/>
    </location>
</feature>
<evidence type="ECO:0000256" key="8">
    <source>
        <dbReference type="SAM" id="SignalP"/>
    </source>
</evidence>
<dbReference type="InterPro" id="IPR000165">
    <property type="entry name" value="Glucoamylase"/>
</dbReference>
<dbReference type="EC" id="3.2.1.3" evidence="3"/>
<evidence type="ECO:0000256" key="5">
    <source>
        <dbReference type="ARBA" id="ARBA00023277"/>
    </source>
</evidence>
<reference evidence="10" key="1">
    <citation type="submission" date="2021-12" db="EMBL/GenBank/DDBJ databases">
        <title>Prjna785345.</title>
        <authorList>
            <person name="Rujirawat T."/>
            <person name="Krajaejun T."/>
        </authorList>
    </citation>
    <scope>NUCLEOTIDE SEQUENCE</scope>
    <source>
        <strain evidence="10">Pi057C3</strain>
    </source>
</reference>
<dbReference type="SUPFAM" id="SSF48208">
    <property type="entry name" value="Six-hairpin glycosidases"/>
    <property type="match status" value="2"/>
</dbReference>
<accession>A0AAD5Q595</accession>
<dbReference type="InterPro" id="IPR011613">
    <property type="entry name" value="GH15-like"/>
</dbReference>
<organism evidence="10 11">
    <name type="scientific">Pythium insidiosum</name>
    <name type="common">Pythiosis disease agent</name>
    <dbReference type="NCBI Taxonomy" id="114742"/>
    <lineage>
        <taxon>Eukaryota</taxon>
        <taxon>Sar</taxon>
        <taxon>Stramenopiles</taxon>
        <taxon>Oomycota</taxon>
        <taxon>Peronosporomycetes</taxon>
        <taxon>Pythiales</taxon>
        <taxon>Pythiaceae</taxon>
        <taxon>Pythium</taxon>
    </lineage>
</organism>
<dbReference type="PANTHER" id="PTHR31616:SF9">
    <property type="entry name" value="GLUCOAMYLASE, INTRACELLULAR SPORULATION-SPECIFIC"/>
    <property type="match status" value="1"/>
</dbReference>
<dbReference type="InterPro" id="IPR008928">
    <property type="entry name" value="6-hairpin_glycosidase_sf"/>
</dbReference>
<dbReference type="InterPro" id="IPR005036">
    <property type="entry name" value="CBM21_dom"/>
</dbReference>
<comment type="catalytic activity">
    <reaction evidence="1">
        <text>Hydrolysis of terminal (1-&gt;4)-linked alpha-D-glucose residues successively from non-reducing ends of the chains with release of beta-D-glucose.</text>
        <dbReference type="EC" id="3.2.1.3"/>
    </reaction>
</comment>
<name>A0AAD5Q595_PYTIN</name>
<dbReference type="InterPro" id="IPR038175">
    <property type="entry name" value="CBM21_dom_sf"/>
</dbReference>
<comment type="similarity">
    <text evidence="2">Belongs to the glycosyl hydrolase 15 family.</text>
</comment>
<feature type="domain" description="CBM21" evidence="9">
    <location>
        <begin position="17"/>
        <end position="120"/>
    </location>
</feature>
<keyword evidence="5" id="KW-0119">Carbohydrate metabolism</keyword>
<dbReference type="InterPro" id="IPR012341">
    <property type="entry name" value="6hp_glycosidase-like_sf"/>
</dbReference>
<evidence type="ECO:0000313" key="10">
    <source>
        <dbReference type="EMBL" id="KAJ0397861.1"/>
    </source>
</evidence>
<dbReference type="PANTHER" id="PTHR31616">
    <property type="entry name" value="TREHALASE"/>
    <property type="match status" value="1"/>
</dbReference>
<evidence type="ECO:0000256" key="3">
    <source>
        <dbReference type="ARBA" id="ARBA00012593"/>
    </source>
</evidence>
<protein>
    <recommendedName>
        <fullName evidence="3">glucan 1,4-alpha-glucosidase</fullName>
        <ecNumber evidence="3">3.2.1.3</ecNumber>
    </recommendedName>
</protein>
<dbReference type="Pfam" id="PF03370">
    <property type="entry name" value="CBM_21"/>
    <property type="match status" value="1"/>
</dbReference>
<dbReference type="Gene3D" id="1.50.10.10">
    <property type="match status" value="2"/>
</dbReference>
<dbReference type="AlphaFoldDB" id="A0AAD5Q595"/>
<keyword evidence="4" id="KW-0378">Hydrolase</keyword>
<proteinExistence type="inferred from homology"/>
<evidence type="ECO:0000256" key="2">
    <source>
        <dbReference type="ARBA" id="ARBA00006188"/>
    </source>
</evidence>
<sequence length="639" mass="69037">MVFLSVQSVLALTSLAAISVAAQEVKVSTYGFDGTTLTGAINVQNLAFQKVVNVIYANKNHQWGSSCGAVYKSGPDASNKEVWSFSCPIGAAGVSEFFVEYKANGNTFYDNNGGAGINYPFFVEYKANGNTFYDNNGGAGINYPVGSPTAPTTAPPTAPPTPVPNAGFQADINAYFSSGVPTFKQLLLANISPKSIPRALPGSIIAATASDANNYIYHWIRDAALVMDVVNSFYKAGDKSVEQTFWDHAAFTKKLQGLQTQTGLGEAKYNVDGTAYNEPWCRPQNDGPALRASSFIRFAKQYLANGGSLARVVELYNGTSGGVIKPDLEYTTRNYNDAGNCDLWEEVRGVHFFTVAAQRKAMHEGLRGVHFFTVAAQRKAMHEGRDFARFLGDEGAAAFYAQQAANLDARIKSFWNAGAQSIQTTLNGRLLDAAIPLGVVHGDLNDGLFSASDDRTLSTIYSLEDGFIREYTLNQRVKTDATGLPLSVAIGRYYGDVYDGSSMPMPGKTLGNPWYLCTAIVAETTYRAATAFIKAGSIKVTALNQRLFNGPQPAGLGLNVAQGTYASTSPEFKRIVSELTTYADKHIRRIKFHGAANFHLNEQYNRDTGFAQGVNDLTWSYAAMLSANAAREELKALSA</sequence>
<keyword evidence="7" id="KW-0624">Polysaccharide degradation</keyword>
<evidence type="ECO:0000313" key="11">
    <source>
        <dbReference type="Proteomes" id="UP001209570"/>
    </source>
</evidence>